<feature type="region of interest" description="Disordered" evidence="2">
    <location>
        <begin position="427"/>
        <end position="451"/>
    </location>
</feature>
<dbReference type="Gene3D" id="3.40.50.10140">
    <property type="entry name" value="Toll/interleukin-1 receptor homology (TIR) domain"/>
    <property type="match status" value="1"/>
</dbReference>
<organism evidence="4 5">
    <name type="scientific">Phytophthora cactorum</name>
    <dbReference type="NCBI Taxonomy" id="29920"/>
    <lineage>
        <taxon>Eukaryota</taxon>
        <taxon>Sar</taxon>
        <taxon>Stramenopiles</taxon>
        <taxon>Oomycota</taxon>
        <taxon>Peronosporomycetes</taxon>
        <taxon>Peronosporales</taxon>
        <taxon>Peronosporaceae</taxon>
        <taxon>Phytophthora</taxon>
    </lineage>
</organism>
<evidence type="ECO:0000259" key="3">
    <source>
        <dbReference type="Pfam" id="PF13676"/>
    </source>
</evidence>
<dbReference type="Pfam" id="PF00779">
    <property type="entry name" value="BTK"/>
    <property type="match status" value="1"/>
</dbReference>
<dbReference type="GO" id="GO:0008270">
    <property type="term" value="F:zinc ion binding"/>
    <property type="evidence" value="ECO:0007669"/>
    <property type="project" value="UniProtKB-KW"/>
</dbReference>
<dbReference type="EMBL" id="MJFZ01000139">
    <property type="protein sequence ID" value="RAW36446.1"/>
    <property type="molecule type" value="Genomic_DNA"/>
</dbReference>
<dbReference type="InterPro" id="IPR000157">
    <property type="entry name" value="TIR_dom"/>
</dbReference>
<dbReference type="Pfam" id="PF13676">
    <property type="entry name" value="TIR_2"/>
    <property type="match status" value="1"/>
</dbReference>
<name>A0A329SK83_9STRA</name>
<dbReference type="PANTHER" id="PTHR46270">
    <property type="entry name" value="ARMADILLO-TYPE FOLD-RELATED"/>
    <property type="match status" value="1"/>
</dbReference>
<comment type="caution">
    <text evidence="4">The sequence shown here is derived from an EMBL/GenBank/DDBJ whole genome shotgun (WGS) entry which is preliminary data.</text>
</comment>
<feature type="domain" description="TIR" evidence="3">
    <location>
        <begin position="490"/>
        <end position="575"/>
    </location>
</feature>
<evidence type="ECO:0000256" key="2">
    <source>
        <dbReference type="SAM" id="MobiDB-lite"/>
    </source>
</evidence>
<dbReference type="InterPro" id="IPR001562">
    <property type="entry name" value="Znf_Btk_motif"/>
</dbReference>
<dbReference type="Proteomes" id="UP000251314">
    <property type="component" value="Unassembled WGS sequence"/>
</dbReference>
<evidence type="ECO:0000313" key="4">
    <source>
        <dbReference type="EMBL" id="RAW36446.1"/>
    </source>
</evidence>
<dbReference type="VEuPathDB" id="FungiDB:PC110_g7273"/>
<proteinExistence type="predicted"/>
<dbReference type="GO" id="GO:0035556">
    <property type="term" value="P:intracellular signal transduction"/>
    <property type="evidence" value="ECO:0007669"/>
    <property type="project" value="InterPro"/>
</dbReference>
<dbReference type="AlphaFoldDB" id="A0A329SK83"/>
<keyword evidence="1" id="KW-0863">Zinc-finger</keyword>
<dbReference type="SUPFAM" id="SSF52200">
    <property type="entry name" value="Toll/Interleukin receptor TIR domain"/>
    <property type="match status" value="1"/>
</dbReference>
<sequence>MVNRNFAFATCFERAPFYTFVSTSIAPRLPAAEAKVANHALWWCHSSQEVSLKAILGGGGEIGNVDDVVIITDSYPRDRQQRADFISQAQAAFVAIDPTLQRSSELVETLSYLKDQRKTVISGPLTFFSRPSGAIGAVCLALSQWDAMLFVESTRFAYWAEKYELLTRLEAEFKAGTSYELDRVNVNASGAVELPSSPQIVFVYCKDDTGESDRIVAKFAHNNPAVRGISLSAEVTRCQHNLESDLAALRAASVVVFVITEACTTEDDGARDFRQLFEHALAWNKPLLPIKEQRAPLRGWLAVAMAGRLWYQVDATNLGLVDTPYVNIPDCPCKVKDSCLATDFVVCANGLLSAPQRTLERSQIASREGATMRIAKERAQVLGVPSSVIESLCQRVEELVNSTIDDDCIKSLAGLGVATTREAVEIEATDPLNHPKPEDLLPTEETEESKTLQPLSNIHHEVTRLGFVSPPAVLDDEGLPIIGLQLDAMFSYQWGSQHTVLDIHQQGQVHNLRAWFDVYGHMQGNVNSAMAAAVESVACIVVFLTKVYLGSVNCHLEFAYAARCRKPMIFAFLEDPESLDLPDWVLDVAGTTQFNVYPSLMRENPNNPSRVLALDMRVERVRGLPMTDVLFRAIRRLAAWRANSPLPIVYDGSLLLYATTSALHHALVGTALENKSEESGKPTLCTRCGAAFALDIPASLKGCRRHTAYYVGGSLIAGRWVCCRETDSTGPGCQPAQHMTAARTWTMDPSYGTYTYEPNP</sequence>
<dbReference type="PANTHER" id="PTHR46270:SF6">
    <property type="entry name" value="TIR DOMAIN-CONTAINING PROTEIN"/>
    <property type="match status" value="1"/>
</dbReference>
<reference evidence="4 5" key="1">
    <citation type="submission" date="2018-01" db="EMBL/GenBank/DDBJ databases">
        <title>Draft genome of the strawberry crown rot pathogen Phytophthora cactorum.</title>
        <authorList>
            <person name="Armitage A.D."/>
            <person name="Lysoe E."/>
            <person name="Nellist C.F."/>
            <person name="Harrison R.J."/>
            <person name="Brurberg M.B."/>
        </authorList>
    </citation>
    <scope>NUCLEOTIDE SEQUENCE [LARGE SCALE GENOMIC DNA]</scope>
    <source>
        <strain evidence="4 5">10300</strain>
    </source>
</reference>
<gene>
    <name evidence="4" type="ORF">PC110_g7273</name>
</gene>
<dbReference type="OrthoDB" id="2148946at2759"/>
<dbReference type="InterPro" id="IPR035897">
    <property type="entry name" value="Toll_tir_struct_dom_sf"/>
</dbReference>
<dbReference type="PROSITE" id="PS51113">
    <property type="entry name" value="ZF_BTK"/>
    <property type="match status" value="1"/>
</dbReference>
<evidence type="ECO:0000256" key="1">
    <source>
        <dbReference type="PROSITE-ProRule" id="PRU00432"/>
    </source>
</evidence>
<accession>A0A329SK83</accession>
<protein>
    <recommendedName>
        <fullName evidence="3">TIR domain-containing protein</fullName>
    </recommendedName>
</protein>
<keyword evidence="1" id="KW-0862">Zinc</keyword>
<keyword evidence="1" id="KW-0479">Metal-binding</keyword>
<keyword evidence="5" id="KW-1185">Reference proteome</keyword>
<evidence type="ECO:0000313" key="5">
    <source>
        <dbReference type="Proteomes" id="UP000251314"/>
    </source>
</evidence>